<reference evidence="1" key="1">
    <citation type="submission" date="2021-06" db="EMBL/GenBank/DDBJ databases">
        <authorList>
            <person name="Kallberg Y."/>
            <person name="Tangrot J."/>
            <person name="Rosling A."/>
        </authorList>
    </citation>
    <scope>NUCLEOTIDE SEQUENCE</scope>
    <source>
        <strain evidence="1">MA461A</strain>
    </source>
</reference>
<name>A0ACA9S151_9GLOM</name>
<dbReference type="EMBL" id="CAJVQC010082908">
    <property type="protein sequence ID" value="CAG8819901.1"/>
    <property type="molecule type" value="Genomic_DNA"/>
</dbReference>
<organism evidence="1 2">
    <name type="scientific">Racocetra persica</name>
    <dbReference type="NCBI Taxonomy" id="160502"/>
    <lineage>
        <taxon>Eukaryota</taxon>
        <taxon>Fungi</taxon>
        <taxon>Fungi incertae sedis</taxon>
        <taxon>Mucoromycota</taxon>
        <taxon>Glomeromycotina</taxon>
        <taxon>Glomeromycetes</taxon>
        <taxon>Diversisporales</taxon>
        <taxon>Gigasporaceae</taxon>
        <taxon>Racocetra</taxon>
    </lineage>
</organism>
<dbReference type="Proteomes" id="UP000789920">
    <property type="component" value="Unassembled WGS sequence"/>
</dbReference>
<protein>
    <submittedName>
        <fullName evidence="1">34666_t:CDS:1</fullName>
    </submittedName>
</protein>
<evidence type="ECO:0000313" key="2">
    <source>
        <dbReference type="Proteomes" id="UP000789920"/>
    </source>
</evidence>
<keyword evidence="2" id="KW-1185">Reference proteome</keyword>
<proteinExistence type="predicted"/>
<accession>A0ACA9S151</accession>
<feature type="non-terminal residue" evidence="1">
    <location>
        <position position="43"/>
    </location>
</feature>
<feature type="non-terminal residue" evidence="1">
    <location>
        <position position="1"/>
    </location>
</feature>
<comment type="caution">
    <text evidence="1">The sequence shown here is derived from an EMBL/GenBank/DDBJ whole genome shotgun (WGS) entry which is preliminary data.</text>
</comment>
<evidence type="ECO:0000313" key="1">
    <source>
        <dbReference type="EMBL" id="CAG8819901.1"/>
    </source>
</evidence>
<gene>
    <name evidence="1" type="ORF">RPERSI_LOCUS25238</name>
</gene>
<sequence>NNLESYLSENIGTTKENDEGRTVVANGKNVKSGGSSSDFRARG</sequence>